<sequence>MYGRHAPDAPYNMQVHNTRHLMKKYELTIQSNSGTFLQRHIVSRQTAQTVCDFVKYNGYGNYADVKLIVAECCYDS</sequence>
<dbReference type="EMBL" id="KU686193">
    <property type="protein sequence ID" value="AOV57551.1"/>
    <property type="molecule type" value="Genomic_DNA"/>
</dbReference>
<name>A0A1D8KG21_9CAUD</name>
<protein>
    <submittedName>
        <fullName evidence="1">Uncharacterized protein</fullName>
    </submittedName>
</protein>
<reference evidence="1 2" key="1">
    <citation type="journal article" date="2016" name="Virology">
        <title>The genomic content and context of auxiliary metabolic genes in marine cyanomyoviruses.</title>
        <authorList>
            <person name="Crummett L.T."/>
            <person name="Puxty R.J."/>
            <person name="Weihe C."/>
            <person name="Marston M.F."/>
            <person name="Martiny J.B."/>
        </authorList>
    </citation>
    <scope>NUCLEOTIDE SEQUENCE [LARGE SCALE GENOMIC DNA]</scope>
    <source>
        <strain evidence="1">0310NB17</strain>
    </source>
</reference>
<evidence type="ECO:0000313" key="1">
    <source>
        <dbReference type="EMBL" id="AOV57551.1"/>
    </source>
</evidence>
<evidence type="ECO:0000313" key="2">
    <source>
        <dbReference type="Proteomes" id="UP000240287"/>
    </source>
</evidence>
<dbReference type="Proteomes" id="UP000240287">
    <property type="component" value="Genome"/>
</dbReference>
<gene>
    <name evidence="1" type="ORF">N170310_046</name>
</gene>
<accession>A0A1D8KG21</accession>
<organism evidence="1 2">
    <name type="scientific">Synechococcus phage S-CAM1</name>
    <dbReference type="NCBI Taxonomy" id="754037"/>
    <lineage>
        <taxon>Viruses</taxon>
        <taxon>Duplodnaviria</taxon>
        <taxon>Heunggongvirae</taxon>
        <taxon>Uroviricota</taxon>
        <taxon>Caudoviricetes</taxon>
        <taxon>Pantevenvirales</taxon>
        <taxon>Kyanoviridae</taxon>
        <taxon>Anaposvirus</taxon>
        <taxon>Anaposvirus socalone</taxon>
    </lineage>
</organism>
<proteinExistence type="predicted"/>